<comment type="caution">
    <text evidence="1">The sequence shown here is derived from an EMBL/GenBank/DDBJ whole genome shotgun (WGS) entry which is preliminary data.</text>
</comment>
<evidence type="ECO:0000313" key="2">
    <source>
        <dbReference type="Proteomes" id="UP001138997"/>
    </source>
</evidence>
<dbReference type="AlphaFoldDB" id="A0A9X1SZ12"/>
<evidence type="ECO:0000313" key="1">
    <source>
        <dbReference type="EMBL" id="MCD5316915.1"/>
    </source>
</evidence>
<protein>
    <submittedName>
        <fullName evidence="1">Uncharacterized protein</fullName>
    </submittedName>
</protein>
<gene>
    <name evidence="1" type="ORF">LR394_39065</name>
</gene>
<dbReference type="EMBL" id="JAJOMB010000037">
    <property type="protein sequence ID" value="MCD5316915.1"/>
    <property type="molecule type" value="Genomic_DNA"/>
</dbReference>
<proteinExistence type="predicted"/>
<organism evidence="1 2">
    <name type="scientific">Kineosporia babensis</name>
    <dbReference type="NCBI Taxonomy" id="499548"/>
    <lineage>
        <taxon>Bacteria</taxon>
        <taxon>Bacillati</taxon>
        <taxon>Actinomycetota</taxon>
        <taxon>Actinomycetes</taxon>
        <taxon>Kineosporiales</taxon>
        <taxon>Kineosporiaceae</taxon>
        <taxon>Kineosporia</taxon>
    </lineage>
</organism>
<name>A0A9X1SZ12_9ACTN</name>
<dbReference type="Proteomes" id="UP001138997">
    <property type="component" value="Unassembled WGS sequence"/>
</dbReference>
<keyword evidence="2" id="KW-1185">Reference proteome</keyword>
<accession>A0A9X1SZ12</accession>
<sequence length="125" mass="12857">MTAGTTEVRAISSARCGGRKLLTHDGPDLALGQQPLQRLVCLDRALEPVGGGLVQDQQVDLLDPELAGGLVESVQSSLEAVVADPDLGLDEDFRAIDAGSPQTFADLTLVAVGSGGVDVPADPLR</sequence>
<reference evidence="1" key="1">
    <citation type="submission" date="2021-11" db="EMBL/GenBank/DDBJ databases">
        <title>Streptomyces corallinus and Kineosporia corallina sp. nov., two new coral-derived marine actinobacteria.</title>
        <authorList>
            <person name="Buangrab K."/>
            <person name="Sutthacheep M."/>
            <person name="Yeemin T."/>
            <person name="Harunari E."/>
            <person name="Igarashi Y."/>
            <person name="Sripreechasak P."/>
            <person name="Kanchanasin P."/>
            <person name="Tanasupawat S."/>
            <person name="Phongsopitanun W."/>
        </authorList>
    </citation>
    <scope>NUCLEOTIDE SEQUENCE</scope>
    <source>
        <strain evidence="1">JCM 31032</strain>
    </source>
</reference>